<dbReference type="InterPro" id="IPR010343">
    <property type="entry name" value="ArAE_1"/>
</dbReference>
<sequence>MAGLRKFRLKMPFGARMIKTALAVMLTVYLAEAFNLNSVVAAITAIINVQPSLNRSLRNAWEQLAVHMVGVVVGLAVGFLWAPGPLEMGLATPLVIWLVLRLGLGEVVMALVPMVIILSSPREAFLTEAFNRSIGIFIGLVSGVLVNGLIAPPHYREKLIEVSKRLNEVMAEFFCSLATRFNNISPMPDEEYLSKRNEIKSLLTECRVYLELWKEQSGKETKQLPWQDQLLERYIDFNSNLYHKSKDIYEATEERIQWRKQHGNPSISPEFEAILAMLAHGNKDFVRLNKRLQGSLFEGESAEHYPVDEEFWQEMSTFVDQWHERLTGSHYLHAFMFLAVVANNLKFANRTAKEFLNIIHENQDFGCVAIQEKLKEN</sequence>
<dbReference type="Pfam" id="PF06081">
    <property type="entry name" value="ArAE_1"/>
    <property type="match status" value="1"/>
</dbReference>
<evidence type="ECO:0000256" key="2">
    <source>
        <dbReference type="ARBA" id="ARBA00022475"/>
    </source>
</evidence>
<keyword evidence="5 6" id="KW-0472">Membrane</keyword>
<evidence type="ECO:0000256" key="1">
    <source>
        <dbReference type="ARBA" id="ARBA00004651"/>
    </source>
</evidence>
<protein>
    <submittedName>
        <fullName evidence="7">Aromatic acid exporter family protein</fullName>
    </submittedName>
</protein>
<keyword evidence="2" id="KW-1003">Cell membrane</keyword>
<reference evidence="7" key="2">
    <citation type="submission" date="2023-03" db="EMBL/GenBank/DDBJ databases">
        <authorList>
            <person name="Zhang Z."/>
        </authorList>
    </citation>
    <scope>NUCLEOTIDE SEQUENCE</scope>
    <source>
        <strain evidence="7">DSA</strain>
    </source>
</reference>
<evidence type="ECO:0000256" key="6">
    <source>
        <dbReference type="SAM" id="Phobius"/>
    </source>
</evidence>
<keyword evidence="3 6" id="KW-0812">Transmembrane</keyword>
<dbReference type="Proteomes" id="UP001172911">
    <property type="component" value="Unassembled WGS sequence"/>
</dbReference>
<evidence type="ECO:0000256" key="3">
    <source>
        <dbReference type="ARBA" id="ARBA00022692"/>
    </source>
</evidence>
<keyword evidence="4 6" id="KW-1133">Transmembrane helix</keyword>
<feature type="transmembrane region" description="Helical" evidence="6">
    <location>
        <begin position="94"/>
        <end position="118"/>
    </location>
</feature>
<accession>A0AAW7ZE05</accession>
<evidence type="ECO:0000256" key="4">
    <source>
        <dbReference type="ARBA" id="ARBA00022989"/>
    </source>
</evidence>
<dbReference type="EMBL" id="JARPTC010000016">
    <property type="protein sequence ID" value="MDO7787730.1"/>
    <property type="molecule type" value="Genomic_DNA"/>
</dbReference>
<evidence type="ECO:0000256" key="5">
    <source>
        <dbReference type="ARBA" id="ARBA00023136"/>
    </source>
</evidence>
<name>A0AAW7ZE05_9FIRM</name>
<feature type="transmembrane region" description="Helical" evidence="6">
    <location>
        <begin position="130"/>
        <end position="150"/>
    </location>
</feature>
<proteinExistence type="predicted"/>
<comment type="subcellular location">
    <subcellularLocation>
        <location evidence="1">Cell membrane</location>
        <topology evidence="1">Multi-pass membrane protein</topology>
    </subcellularLocation>
</comment>
<dbReference type="AlphaFoldDB" id="A0AAW7ZE05"/>
<dbReference type="GO" id="GO:0005886">
    <property type="term" value="C:plasma membrane"/>
    <property type="evidence" value="ECO:0007669"/>
    <property type="project" value="UniProtKB-SubCell"/>
</dbReference>
<keyword evidence="8" id="KW-1185">Reference proteome</keyword>
<feature type="transmembrane region" description="Helical" evidence="6">
    <location>
        <begin position="65"/>
        <end position="82"/>
    </location>
</feature>
<evidence type="ECO:0000313" key="7">
    <source>
        <dbReference type="EMBL" id="MDO7787730.1"/>
    </source>
</evidence>
<organism evidence="7 8">
    <name type="scientific">Desulforamulus aquiferis</name>
    <dbReference type="NCBI Taxonomy" id="1397668"/>
    <lineage>
        <taxon>Bacteria</taxon>
        <taxon>Bacillati</taxon>
        <taxon>Bacillota</taxon>
        <taxon>Clostridia</taxon>
        <taxon>Eubacteriales</taxon>
        <taxon>Peptococcaceae</taxon>
        <taxon>Desulforamulus</taxon>
    </lineage>
</organism>
<dbReference type="RefSeq" id="WP_304543016.1">
    <property type="nucleotide sequence ID" value="NZ_JARPTC010000016.1"/>
</dbReference>
<comment type="caution">
    <text evidence="7">The sequence shown here is derived from an EMBL/GenBank/DDBJ whole genome shotgun (WGS) entry which is preliminary data.</text>
</comment>
<gene>
    <name evidence="7" type="ORF">P6N53_10925</name>
</gene>
<evidence type="ECO:0000313" key="8">
    <source>
        <dbReference type="Proteomes" id="UP001172911"/>
    </source>
</evidence>
<reference evidence="7" key="1">
    <citation type="journal article" date="2023" name="J. Hazard. Mater.">
        <title>Anaerobic biodegradation of pyrene and benzo[a]pyrene by a new sulfate-reducing Desulforamulus aquiferis strain DSA.</title>
        <authorList>
            <person name="Zhang Z."/>
            <person name="Sun J."/>
            <person name="Gong X."/>
            <person name="Wang C."/>
            <person name="Wang H."/>
        </authorList>
    </citation>
    <scope>NUCLEOTIDE SEQUENCE</scope>
    <source>
        <strain evidence="7">DSA</strain>
    </source>
</reference>